<keyword evidence="4" id="KW-0220">Diaminopimelate biosynthesis</keyword>
<dbReference type="Pfam" id="PF00132">
    <property type="entry name" value="Hexapep"/>
    <property type="match status" value="1"/>
</dbReference>
<dbReference type="InterPro" id="IPR050179">
    <property type="entry name" value="Trans_hexapeptide_repeat"/>
</dbReference>
<organism evidence="6 7">
    <name type="scientific">Candidatus Desantisbacteria bacterium CG2_30_40_21</name>
    <dbReference type="NCBI Taxonomy" id="1817895"/>
    <lineage>
        <taxon>Bacteria</taxon>
        <taxon>Candidatus Desantisiibacteriota</taxon>
    </lineage>
</organism>
<evidence type="ECO:0000256" key="3">
    <source>
        <dbReference type="ARBA" id="ARBA00022737"/>
    </source>
</evidence>
<dbReference type="Proteomes" id="UP000183085">
    <property type="component" value="Unassembled WGS sequence"/>
</dbReference>
<dbReference type="InterPro" id="IPR011004">
    <property type="entry name" value="Trimer_LpxA-like_sf"/>
</dbReference>
<dbReference type="GO" id="GO:0016740">
    <property type="term" value="F:transferase activity"/>
    <property type="evidence" value="ECO:0007669"/>
    <property type="project" value="UniProtKB-KW"/>
</dbReference>
<evidence type="ECO:0000313" key="6">
    <source>
        <dbReference type="EMBL" id="OIP41142.1"/>
    </source>
</evidence>
<dbReference type="InterPro" id="IPR018357">
    <property type="entry name" value="Hexapep_transf_CS"/>
</dbReference>
<evidence type="ECO:0000256" key="5">
    <source>
        <dbReference type="ARBA" id="ARBA00023154"/>
    </source>
</evidence>
<dbReference type="SUPFAM" id="SSF51161">
    <property type="entry name" value="Trimeric LpxA-like enzymes"/>
    <property type="match status" value="1"/>
</dbReference>
<accession>A0A1J5ECW2</accession>
<evidence type="ECO:0000256" key="2">
    <source>
        <dbReference type="ARBA" id="ARBA00022679"/>
    </source>
</evidence>
<dbReference type="AlphaFoldDB" id="A0A1J5ECW2"/>
<sequence>MSDSYARFEDWEYPEIKEGELTKYNWIVQHKDKLRLGHKTDIGAFTYINAKYGVVIEDLVQIGSHCSIYSVSTIDNKKGKVILKRNCKIGSHSVVMPGVTVGENSVVGACSFVNQDVLDNQVVAGIPIRLIKTMDKL</sequence>
<dbReference type="EMBL" id="MNYI01000093">
    <property type="protein sequence ID" value="OIP41142.1"/>
    <property type="molecule type" value="Genomic_DNA"/>
</dbReference>
<keyword evidence="2 6" id="KW-0808">Transferase</keyword>
<comment type="caution">
    <text evidence="6">The sequence shown here is derived from an EMBL/GenBank/DDBJ whole genome shotgun (WGS) entry which is preliminary data.</text>
</comment>
<keyword evidence="1" id="KW-0028">Amino-acid biosynthesis</keyword>
<dbReference type="PROSITE" id="PS00101">
    <property type="entry name" value="HEXAPEP_TRANSFERASES"/>
    <property type="match status" value="1"/>
</dbReference>
<evidence type="ECO:0000256" key="1">
    <source>
        <dbReference type="ARBA" id="ARBA00022605"/>
    </source>
</evidence>
<dbReference type="CDD" id="cd04647">
    <property type="entry name" value="LbH_MAT_like"/>
    <property type="match status" value="1"/>
</dbReference>
<dbReference type="GO" id="GO:0009085">
    <property type="term" value="P:lysine biosynthetic process"/>
    <property type="evidence" value="ECO:0007669"/>
    <property type="project" value="UniProtKB-KW"/>
</dbReference>
<reference evidence="6 7" key="1">
    <citation type="journal article" date="2016" name="Environ. Microbiol.">
        <title>Genomic resolution of a cold subsurface aquifer community provides metabolic insights for novel microbes adapted to high CO concentrations.</title>
        <authorList>
            <person name="Probst A.J."/>
            <person name="Castelle C.J."/>
            <person name="Singh A."/>
            <person name="Brown C.T."/>
            <person name="Anantharaman K."/>
            <person name="Sharon I."/>
            <person name="Hug L.A."/>
            <person name="Burstein D."/>
            <person name="Emerson J.B."/>
            <person name="Thomas B.C."/>
            <person name="Banfield J.F."/>
        </authorList>
    </citation>
    <scope>NUCLEOTIDE SEQUENCE [LARGE SCALE GENOMIC DNA]</scope>
    <source>
        <strain evidence="6">CG2_30_40_21</strain>
    </source>
</reference>
<dbReference type="GO" id="GO:0019877">
    <property type="term" value="P:diaminopimelate biosynthetic process"/>
    <property type="evidence" value="ECO:0007669"/>
    <property type="project" value="UniProtKB-KW"/>
</dbReference>
<dbReference type="InterPro" id="IPR001451">
    <property type="entry name" value="Hexapep"/>
</dbReference>
<proteinExistence type="predicted"/>
<keyword evidence="5" id="KW-0457">Lysine biosynthesis</keyword>
<evidence type="ECO:0000313" key="7">
    <source>
        <dbReference type="Proteomes" id="UP000183085"/>
    </source>
</evidence>
<dbReference type="PANTHER" id="PTHR43300:SF10">
    <property type="entry name" value="2,3,4,5-TETRAHYDROPYRIDINE-2,6-DICARBOXYLATE N-ACETYLTRANSFERASE"/>
    <property type="match status" value="1"/>
</dbReference>
<protein>
    <submittedName>
        <fullName evidence="6">Acetyltransferase</fullName>
    </submittedName>
</protein>
<dbReference type="STRING" id="1817895.AUJ95_03735"/>
<gene>
    <name evidence="6" type="ORF">AUJ95_03735</name>
</gene>
<name>A0A1J5ECW2_9BACT</name>
<dbReference type="PANTHER" id="PTHR43300">
    <property type="entry name" value="ACETYLTRANSFERASE"/>
    <property type="match status" value="1"/>
</dbReference>
<evidence type="ECO:0000256" key="4">
    <source>
        <dbReference type="ARBA" id="ARBA00022915"/>
    </source>
</evidence>
<dbReference type="Gene3D" id="2.160.10.10">
    <property type="entry name" value="Hexapeptide repeat proteins"/>
    <property type="match status" value="1"/>
</dbReference>
<keyword evidence="3" id="KW-0677">Repeat</keyword>